<gene>
    <name evidence="1" type="ORF">SNE25_21155</name>
</gene>
<dbReference type="RefSeq" id="WP_321560995.1">
    <property type="nucleotide sequence ID" value="NZ_CP139558.1"/>
</dbReference>
<name>A0ABZ0TF77_9SPHI</name>
<evidence type="ECO:0000313" key="2">
    <source>
        <dbReference type="Proteomes" id="UP001324380"/>
    </source>
</evidence>
<protein>
    <recommendedName>
        <fullName evidence="3">YubB ferredoxin-like domain-containing protein</fullName>
    </recommendedName>
</protein>
<keyword evidence="2" id="KW-1185">Reference proteome</keyword>
<evidence type="ECO:0008006" key="3">
    <source>
        <dbReference type="Google" id="ProtNLM"/>
    </source>
</evidence>
<accession>A0ABZ0TF77</accession>
<proteinExistence type="predicted"/>
<sequence length="244" mass="28431">MKSFFQSWNGQRIFGISDVPKNFDFAFLKEPATGSFIWKKLFKDEVEVDNKYAPKFMVQTNFSYENSDGGLMRRIIPLEFTNFFTACGGLDVYFNAHFPKGWDDMDYAGFDSLIATSIQEWLKAGRKLTATELTETGWMKQWEQTYGHATSFILNSWESWTTTGFITNEEFKKTMESFYNENHVQKTYWPSSAKLNQAIKAYCEHHNVSYIYDKKIRFVNGEFKCRLFGDVDIDDIRGGNGDPF</sequence>
<dbReference type="EMBL" id="CP139558">
    <property type="protein sequence ID" value="WPU91829.1"/>
    <property type="molecule type" value="Genomic_DNA"/>
</dbReference>
<reference evidence="1 2" key="1">
    <citation type="submission" date="2023-11" db="EMBL/GenBank/DDBJ databases">
        <title>Analysis of the Genomes of Mucilaginibacter gossypii cycad 4 and M. sabulilitoris SNA2: microbes with the potential for plant growth promotion.</title>
        <authorList>
            <person name="Hirsch A.M."/>
            <person name="Humm E."/>
            <person name="Rubbi M."/>
            <person name="Del Vecchio G."/>
            <person name="Ha S.M."/>
            <person name="Pellegrini M."/>
            <person name="Gunsalus R.P."/>
        </authorList>
    </citation>
    <scope>NUCLEOTIDE SEQUENCE [LARGE SCALE GENOMIC DNA]</scope>
    <source>
        <strain evidence="1 2">SNA2</strain>
    </source>
</reference>
<organism evidence="1 2">
    <name type="scientific">Mucilaginibacter sabulilitoris</name>
    <dbReference type="NCBI Taxonomy" id="1173583"/>
    <lineage>
        <taxon>Bacteria</taxon>
        <taxon>Pseudomonadati</taxon>
        <taxon>Bacteroidota</taxon>
        <taxon>Sphingobacteriia</taxon>
        <taxon>Sphingobacteriales</taxon>
        <taxon>Sphingobacteriaceae</taxon>
        <taxon>Mucilaginibacter</taxon>
    </lineage>
</organism>
<evidence type="ECO:0000313" key="1">
    <source>
        <dbReference type="EMBL" id="WPU91829.1"/>
    </source>
</evidence>
<dbReference type="Proteomes" id="UP001324380">
    <property type="component" value="Chromosome"/>
</dbReference>